<proteinExistence type="predicted"/>
<dbReference type="PRINTS" id="PR00364">
    <property type="entry name" value="DISEASERSIST"/>
</dbReference>
<sequence length="974" mass="105303">MSFTRWSVRISDTYGTICGAGVYLGRDLVLTCAHVIGDDPGRPVNVEFLGTAAPEPITAVVTEGGWWPVGDRQEGDAAVLRLSSPAPPDATPAPLNASWSRGDTVWAYGYPGQLHTGVHASATVTGETMGTGWIQLNDRNAGGVEIQPGFSGGAVYDSEAGKVFGIVVLAYRAERMSWLLPVGLIAERLAPVREALAAAAIPRQRAVEPELDGLGTSYELPPDLRDFTGRASEIAELIEQIGENSVGPAIHSIAGMGGLGKTRLAVHLAHRLAPDYPDGQLLLDLQAHKAGAEHRPLTTEHALLALLQATLGKPQNIGDRTRLSRIWRDVLRRRRLIVVLDNAASYDQIEALLPEHPGSLVLVTSRRRLDELGVEGAVPMALEEFDEETSVRLFTAIVGEKRAATDPGAVRDIVRLCGFLPLAIRVKASLAAGRQRKYPLARIRDEMARETDRLKSLRVGDLSINAVFSTSYGHLGARERELFRRLGLHPPGGVSLEAAAALVDDPVEAEDAIDALITESLVDDGGGRLHTHDLLREFARERLAADEPGWQRHREIAGRLLDFYLAVALAAQRTLNPARPVADSPDLDHTRLPDVSGRRTALAWFQAERENLLRCAALAEEFGLTPYVWRIPRAMGHFLSLASETDVAIEAYRAGLAAARGRDERSEMGVPPDGVWGRAAADLNALLGEAYRVAGQQDAALRALSGAREFYEGAGDRVAVADMLARGGYVQHNLGDRDGAVASCERALAEFTDLGDEFGQAEAEYTLGMLWRLRGDHDRALGHLDRASALLDRIDYSLGQARCLNLTGVVHRLMGSYEGAIPILHRAEALYEAAGDIRGLAHAINNRASALGLAGRMDEAVDANERALELLRRTRSFAYPDALLVAADLRAKQGDHATAERHLCDALTYYRPAQARFGQARAHLLLSAALLAQHRAVEALTQARESLTLYEELESANGVRQASTAEADCLAALA</sequence>
<dbReference type="SUPFAM" id="SSF48452">
    <property type="entry name" value="TPR-like"/>
    <property type="match status" value="2"/>
</dbReference>
<dbReference type="Pfam" id="PF13365">
    <property type="entry name" value="Trypsin_2"/>
    <property type="match status" value="1"/>
</dbReference>
<dbReference type="InterPro" id="IPR002182">
    <property type="entry name" value="NB-ARC"/>
</dbReference>
<protein>
    <submittedName>
        <fullName evidence="2">Trypsin-like peptidase domain-containing protein</fullName>
    </submittedName>
</protein>
<dbReference type="Pfam" id="PF13424">
    <property type="entry name" value="TPR_12"/>
    <property type="match status" value="1"/>
</dbReference>
<dbReference type="SUPFAM" id="SSF50494">
    <property type="entry name" value="Trypsin-like serine proteases"/>
    <property type="match status" value="1"/>
</dbReference>
<dbReference type="PANTHER" id="PTHR47691:SF3">
    <property type="entry name" value="HTH-TYPE TRANSCRIPTIONAL REGULATOR RV0890C-RELATED"/>
    <property type="match status" value="1"/>
</dbReference>
<dbReference type="Proteomes" id="UP001486207">
    <property type="component" value="Unassembled WGS sequence"/>
</dbReference>
<evidence type="ECO:0000259" key="1">
    <source>
        <dbReference type="Pfam" id="PF00931"/>
    </source>
</evidence>
<organism evidence="2 3">
    <name type="scientific">Streptomyces lanatus</name>
    <dbReference type="NCBI Taxonomy" id="66900"/>
    <lineage>
        <taxon>Bacteria</taxon>
        <taxon>Bacillati</taxon>
        <taxon>Actinomycetota</taxon>
        <taxon>Actinomycetes</taxon>
        <taxon>Kitasatosporales</taxon>
        <taxon>Streptomycetaceae</taxon>
        <taxon>Streptomyces</taxon>
    </lineage>
</organism>
<dbReference type="InterPro" id="IPR019734">
    <property type="entry name" value="TPR_rpt"/>
</dbReference>
<reference evidence="2 3" key="1">
    <citation type="submission" date="2024-06" db="EMBL/GenBank/DDBJ databases">
        <title>The Natural Products Discovery Center: Release of the First 8490 Sequenced Strains for Exploring Actinobacteria Biosynthetic Diversity.</title>
        <authorList>
            <person name="Kalkreuter E."/>
            <person name="Kautsar S.A."/>
            <person name="Yang D."/>
            <person name="Bader C.D."/>
            <person name="Teijaro C.N."/>
            <person name="Fluegel L."/>
            <person name="Davis C.M."/>
            <person name="Simpson J.R."/>
            <person name="Lauterbach L."/>
            <person name="Steele A.D."/>
            <person name="Gui C."/>
            <person name="Meng S."/>
            <person name="Li G."/>
            <person name="Viehrig K."/>
            <person name="Ye F."/>
            <person name="Su P."/>
            <person name="Kiefer A.F."/>
            <person name="Nichols A."/>
            <person name="Cepeda A.J."/>
            <person name="Yan W."/>
            <person name="Fan B."/>
            <person name="Jiang Y."/>
            <person name="Adhikari A."/>
            <person name="Zheng C.-J."/>
            <person name="Schuster L."/>
            <person name="Cowan T.M."/>
            <person name="Smanski M.J."/>
            <person name="Chevrette M.G."/>
            <person name="De Carvalho L.P.S."/>
            <person name="Shen B."/>
        </authorList>
    </citation>
    <scope>NUCLEOTIDE SEQUENCE [LARGE SCALE GENOMIC DNA]</scope>
    <source>
        <strain evidence="2 3">NPDC000155</strain>
    </source>
</reference>
<keyword evidence="3" id="KW-1185">Reference proteome</keyword>
<evidence type="ECO:0000313" key="2">
    <source>
        <dbReference type="EMBL" id="MER7372143.1"/>
    </source>
</evidence>
<name>A0ABV1XKK4_9ACTN</name>
<dbReference type="InterPro" id="IPR009003">
    <property type="entry name" value="Peptidase_S1_PA"/>
</dbReference>
<dbReference type="Gene3D" id="3.40.50.300">
    <property type="entry name" value="P-loop containing nucleotide triphosphate hydrolases"/>
    <property type="match status" value="1"/>
</dbReference>
<dbReference type="Gene3D" id="1.25.40.10">
    <property type="entry name" value="Tetratricopeptide repeat domain"/>
    <property type="match status" value="1"/>
</dbReference>
<dbReference type="InterPro" id="IPR027417">
    <property type="entry name" value="P-loop_NTPase"/>
</dbReference>
<dbReference type="PANTHER" id="PTHR47691">
    <property type="entry name" value="REGULATOR-RELATED"/>
    <property type="match status" value="1"/>
</dbReference>
<accession>A0ABV1XKK4</accession>
<dbReference type="SMART" id="SM00028">
    <property type="entry name" value="TPR"/>
    <property type="match status" value="6"/>
</dbReference>
<dbReference type="InterPro" id="IPR011990">
    <property type="entry name" value="TPR-like_helical_dom_sf"/>
</dbReference>
<dbReference type="RefSeq" id="WP_190069581.1">
    <property type="nucleotide sequence ID" value="NZ_BNBM01000003.1"/>
</dbReference>
<dbReference type="Gene3D" id="2.40.10.120">
    <property type="match status" value="1"/>
</dbReference>
<gene>
    <name evidence="2" type="ORF">ABT384_05695</name>
</gene>
<evidence type="ECO:0000313" key="3">
    <source>
        <dbReference type="Proteomes" id="UP001486207"/>
    </source>
</evidence>
<comment type="caution">
    <text evidence="2">The sequence shown here is derived from an EMBL/GenBank/DDBJ whole genome shotgun (WGS) entry which is preliminary data.</text>
</comment>
<dbReference type="SUPFAM" id="SSF52540">
    <property type="entry name" value="P-loop containing nucleoside triphosphate hydrolases"/>
    <property type="match status" value="1"/>
</dbReference>
<dbReference type="EMBL" id="JBEPFB010000002">
    <property type="protein sequence ID" value="MER7372143.1"/>
    <property type="molecule type" value="Genomic_DNA"/>
</dbReference>
<feature type="domain" description="NB-ARC" evidence="1">
    <location>
        <begin position="234"/>
        <end position="402"/>
    </location>
</feature>
<dbReference type="Pfam" id="PF00931">
    <property type="entry name" value="NB-ARC"/>
    <property type="match status" value="1"/>
</dbReference>